<keyword evidence="3" id="KW-0663">Pyridoxal phosphate</keyword>
<gene>
    <name evidence="6" type="ORF">DUNSADRAFT_9171</name>
</gene>
<evidence type="ECO:0000313" key="6">
    <source>
        <dbReference type="EMBL" id="KAF5834260.1"/>
    </source>
</evidence>
<comment type="caution">
    <text evidence="6">The sequence shown here is derived from an EMBL/GenBank/DDBJ whole genome shotgun (WGS) entry which is preliminary data.</text>
</comment>
<sequence>MLANKPSSALTQSPSSRCSRPSRRGMFIIRWLSRALPLPHAHNKLSTPYLHEEQYQPPSWANPYIKLVPHSRLGLAQLPTPVHRWHLPGLPEGVEVFIKRDDITGMQLYAGLDCHLVLRTSRQVVDSDPGLTGNLLVSRLVGATLHLVTKEEYAREGSMRLGQAVVDKLRAQGKNPYLVPVGGSSALGTWGYLQASEELRQQTSGMGISDVVMACGSGGTSAGLCLGLHLAMPNPRIAVHAYGVCDDPDYFYDYIDGLLTELGVWDGKGGTSSVPSARGLLRVVQARGTGYAMSTDAELQTMKEVAEETGVILDPVYSGKAIHGLIAEMRASPQAWQGRRVLFLHTGGLLGMYDKEDQLRQLLGGKQGYGHKVERLEVNTTSSSGADVRLQVGDVQHGMMQ</sequence>
<dbReference type="PANTHER" id="PTHR43780">
    <property type="entry name" value="1-AMINOCYCLOPROPANE-1-CARBOXYLATE DEAMINASE-RELATED"/>
    <property type="match status" value="1"/>
</dbReference>
<comment type="similarity">
    <text evidence="2">Belongs to the ACC deaminase/D-cysteine desulfhydrase family.</text>
</comment>
<organism evidence="6 7">
    <name type="scientific">Dunaliella salina</name>
    <name type="common">Green alga</name>
    <name type="synonym">Protococcus salinus</name>
    <dbReference type="NCBI Taxonomy" id="3046"/>
    <lineage>
        <taxon>Eukaryota</taxon>
        <taxon>Viridiplantae</taxon>
        <taxon>Chlorophyta</taxon>
        <taxon>core chlorophytes</taxon>
        <taxon>Chlorophyceae</taxon>
        <taxon>CS clade</taxon>
        <taxon>Chlamydomonadales</taxon>
        <taxon>Dunaliellaceae</taxon>
        <taxon>Dunaliella</taxon>
    </lineage>
</organism>
<protein>
    <submittedName>
        <fullName evidence="6">Tryptophan synthase beta subunit-like PLP-dependent enzyme</fullName>
    </submittedName>
</protein>
<dbReference type="Pfam" id="PF00291">
    <property type="entry name" value="PALP"/>
    <property type="match status" value="1"/>
</dbReference>
<evidence type="ECO:0000256" key="2">
    <source>
        <dbReference type="ARBA" id="ARBA00008639"/>
    </source>
</evidence>
<dbReference type="InterPro" id="IPR036052">
    <property type="entry name" value="TrpB-like_PALP_sf"/>
</dbReference>
<feature type="compositionally biased region" description="Polar residues" evidence="4">
    <location>
        <begin position="1"/>
        <end position="12"/>
    </location>
</feature>
<dbReference type="EMBL" id="MU069767">
    <property type="protein sequence ID" value="KAF5834260.1"/>
    <property type="molecule type" value="Genomic_DNA"/>
</dbReference>
<comment type="cofactor">
    <cofactor evidence="1">
        <name>pyridoxal 5'-phosphate</name>
        <dbReference type="ChEBI" id="CHEBI:597326"/>
    </cofactor>
</comment>
<evidence type="ECO:0000259" key="5">
    <source>
        <dbReference type="Pfam" id="PF00291"/>
    </source>
</evidence>
<feature type="region of interest" description="Disordered" evidence="4">
    <location>
        <begin position="1"/>
        <end position="21"/>
    </location>
</feature>
<proteinExistence type="inferred from homology"/>
<feature type="domain" description="Tryptophan synthase beta chain-like PALP" evidence="5">
    <location>
        <begin position="110"/>
        <end position="347"/>
    </location>
</feature>
<name>A0ABQ7GI20_DUNSA</name>
<accession>A0ABQ7GI20</accession>
<dbReference type="SUPFAM" id="SSF53686">
    <property type="entry name" value="Tryptophan synthase beta subunit-like PLP-dependent enzymes"/>
    <property type="match status" value="1"/>
</dbReference>
<dbReference type="InterPro" id="IPR001926">
    <property type="entry name" value="TrpB-like_PALP"/>
</dbReference>
<evidence type="ECO:0000256" key="3">
    <source>
        <dbReference type="ARBA" id="ARBA00022898"/>
    </source>
</evidence>
<dbReference type="Gene3D" id="3.40.50.1100">
    <property type="match status" value="1"/>
</dbReference>
<reference evidence="6" key="1">
    <citation type="submission" date="2017-08" db="EMBL/GenBank/DDBJ databases">
        <authorList>
            <person name="Polle J.E."/>
            <person name="Barry K."/>
            <person name="Cushman J."/>
            <person name="Schmutz J."/>
            <person name="Tran D."/>
            <person name="Hathwaick L.T."/>
            <person name="Yim W.C."/>
            <person name="Jenkins J."/>
            <person name="Mckie-Krisberg Z.M."/>
            <person name="Prochnik S."/>
            <person name="Lindquist E."/>
            <person name="Dockter R.B."/>
            <person name="Adam C."/>
            <person name="Molina H."/>
            <person name="Bunkerborg J."/>
            <person name="Jin E."/>
            <person name="Buchheim M."/>
            <person name="Magnuson J."/>
        </authorList>
    </citation>
    <scope>NUCLEOTIDE SEQUENCE</scope>
    <source>
        <strain evidence="6">CCAP 19/18</strain>
    </source>
</reference>
<keyword evidence="7" id="KW-1185">Reference proteome</keyword>
<evidence type="ECO:0000256" key="4">
    <source>
        <dbReference type="SAM" id="MobiDB-lite"/>
    </source>
</evidence>
<evidence type="ECO:0000313" key="7">
    <source>
        <dbReference type="Proteomes" id="UP000815325"/>
    </source>
</evidence>
<dbReference type="PANTHER" id="PTHR43780:SF2">
    <property type="entry name" value="1-AMINOCYCLOPROPANE-1-CARBOXYLATE DEAMINASE-RELATED"/>
    <property type="match status" value="1"/>
</dbReference>
<dbReference type="Proteomes" id="UP000815325">
    <property type="component" value="Unassembled WGS sequence"/>
</dbReference>
<evidence type="ECO:0000256" key="1">
    <source>
        <dbReference type="ARBA" id="ARBA00001933"/>
    </source>
</evidence>
<dbReference type="InterPro" id="IPR027278">
    <property type="entry name" value="ACCD_DCysDesulf"/>
</dbReference>